<feature type="region of interest" description="Disordered" evidence="1">
    <location>
        <begin position="1"/>
        <end position="23"/>
    </location>
</feature>
<sequence length="73" mass="8366">MRHTLQPYKAQSGASKSIDKKTPKPFYKVGSPYAMHVPYELYQNVSFIIHQNQLGGTDAVLHYIRSLHHVDEP</sequence>
<proteinExistence type="predicted"/>
<gene>
    <name evidence="2" type="ORF">HMPREF9138_01427</name>
</gene>
<dbReference type="Proteomes" id="UP000004597">
    <property type="component" value="Unassembled WGS sequence"/>
</dbReference>
<dbReference type="AlphaFoldDB" id="G6AH50"/>
<comment type="caution">
    <text evidence="2">The sequence shown here is derived from an EMBL/GenBank/DDBJ whole genome shotgun (WGS) entry which is preliminary data.</text>
</comment>
<name>G6AH50_9BACT</name>
<evidence type="ECO:0000313" key="2">
    <source>
        <dbReference type="EMBL" id="EHG15851.1"/>
    </source>
</evidence>
<accession>G6AH50</accession>
<protein>
    <submittedName>
        <fullName evidence="2">Uncharacterized protein</fullName>
    </submittedName>
</protein>
<dbReference type="EMBL" id="AFXP01000014">
    <property type="protein sequence ID" value="EHG15851.1"/>
    <property type="molecule type" value="Genomic_DNA"/>
</dbReference>
<reference evidence="2 3" key="1">
    <citation type="submission" date="2011-10" db="EMBL/GenBank/DDBJ databases">
        <title>The Genome Sequence of Prevotella histicola F0411.</title>
        <authorList>
            <consortium name="The Broad Institute Genome Sequencing Platform"/>
            <person name="Earl A."/>
            <person name="Ward D."/>
            <person name="Feldgarden M."/>
            <person name="Gevers D."/>
            <person name="Izard J."/>
            <person name="Ganesan A."/>
            <person name="Blanton J.M."/>
            <person name="Baranova O.V."/>
            <person name="Tanner A.C."/>
            <person name="Mathney J.M.J."/>
            <person name="Dewhirst F.E."/>
            <person name="Young S.K."/>
            <person name="Zeng Q."/>
            <person name="Gargeya S."/>
            <person name="Fitzgerald M."/>
            <person name="Haas B."/>
            <person name="Abouelleil A."/>
            <person name="Alvarado L."/>
            <person name="Arachchi H.M."/>
            <person name="Berlin A."/>
            <person name="Brown A."/>
            <person name="Chapman S.B."/>
            <person name="Chen Z."/>
            <person name="Dunbar C."/>
            <person name="Freedman E."/>
            <person name="Gearin G."/>
            <person name="Gellesch M."/>
            <person name="Goldberg J."/>
            <person name="Griggs A."/>
            <person name="Gujja S."/>
            <person name="Heiman D."/>
            <person name="Howarth C."/>
            <person name="Larson L."/>
            <person name="Lui A."/>
            <person name="MacDonald P.J.P."/>
            <person name="Montmayeur A."/>
            <person name="Murphy C."/>
            <person name="Neiman D."/>
            <person name="Pearson M."/>
            <person name="Priest M."/>
            <person name="Roberts A."/>
            <person name="Saif S."/>
            <person name="Shea T."/>
            <person name="Shenoy N."/>
            <person name="Sisk P."/>
            <person name="Stolte C."/>
            <person name="Sykes S."/>
            <person name="Wortman J."/>
            <person name="Nusbaum C."/>
            <person name="Birren B."/>
        </authorList>
    </citation>
    <scope>NUCLEOTIDE SEQUENCE [LARGE SCALE GENOMIC DNA]</scope>
    <source>
        <strain evidence="2 3">F0411</strain>
    </source>
</reference>
<evidence type="ECO:0000256" key="1">
    <source>
        <dbReference type="SAM" id="MobiDB-lite"/>
    </source>
</evidence>
<dbReference type="HOGENOM" id="CLU_2701696_0_0_10"/>
<organism evidence="2 3">
    <name type="scientific">Prevotella histicola F0411</name>
    <dbReference type="NCBI Taxonomy" id="857291"/>
    <lineage>
        <taxon>Bacteria</taxon>
        <taxon>Pseudomonadati</taxon>
        <taxon>Bacteroidota</taxon>
        <taxon>Bacteroidia</taxon>
        <taxon>Bacteroidales</taxon>
        <taxon>Prevotellaceae</taxon>
        <taxon>Prevotella</taxon>
    </lineage>
</organism>
<keyword evidence="3" id="KW-1185">Reference proteome</keyword>
<evidence type="ECO:0000313" key="3">
    <source>
        <dbReference type="Proteomes" id="UP000004597"/>
    </source>
</evidence>